<feature type="compositionally biased region" description="Basic and acidic residues" evidence="1">
    <location>
        <begin position="147"/>
        <end position="164"/>
    </location>
</feature>
<accession>Q10J27</accession>
<feature type="region of interest" description="Disordered" evidence="1">
    <location>
        <begin position="1"/>
        <end position="82"/>
    </location>
</feature>
<name>Q10J27_ORYSJ</name>
<feature type="region of interest" description="Disordered" evidence="1">
    <location>
        <begin position="102"/>
        <end position="180"/>
    </location>
</feature>
<feature type="compositionally biased region" description="Basic and acidic residues" evidence="1">
    <location>
        <begin position="38"/>
        <end position="49"/>
    </location>
</feature>
<evidence type="ECO:0000313" key="2">
    <source>
        <dbReference type="EMBL" id="AAR89015.1"/>
    </source>
</evidence>
<sequence length="265" mass="28747">MVTGNARTTALSGGGRGDTARRQGRRPAALGQPGGGQRDPRKHGGERKSTHVWPSAARDCARWQRKQSGRRGRKRGADDWGGGLGWCKGSRGVWWREELAREEPTAADCDGGNHRRARKGIPRRSGGARFTGVGASTRGRELVPPVERARAAPREAGDERRPPEQSKSARRATSSGGGHGVACGGLWRAAVGAAQRLARRRTWWGLINERGVASAARMESRRGGRDGGATRHRGCTAEEEERERWRPELLFGSSCARRLPGTRNG</sequence>
<feature type="compositionally biased region" description="Polar residues" evidence="1">
    <location>
        <begin position="1"/>
        <end position="11"/>
    </location>
</feature>
<protein>
    <submittedName>
        <fullName evidence="2">Uncharacterized protein</fullName>
    </submittedName>
</protein>
<gene>
    <name evidence="2" type="ORF">OSJNBa0054H04.1</name>
</gene>
<dbReference type="EMBL" id="AC106887">
    <property type="protein sequence ID" value="AAR89015.1"/>
    <property type="molecule type" value="Genomic_DNA"/>
</dbReference>
<feature type="compositionally biased region" description="Basic and acidic residues" evidence="1">
    <location>
        <begin position="218"/>
        <end position="229"/>
    </location>
</feature>
<feature type="compositionally biased region" description="Basic residues" evidence="1">
    <location>
        <begin position="63"/>
        <end position="74"/>
    </location>
</feature>
<evidence type="ECO:0000256" key="1">
    <source>
        <dbReference type="SAM" id="MobiDB-lite"/>
    </source>
</evidence>
<organism evidence="2 3">
    <name type="scientific">Oryza sativa subsp. japonica</name>
    <name type="common">Rice</name>
    <dbReference type="NCBI Taxonomy" id="39947"/>
    <lineage>
        <taxon>Eukaryota</taxon>
        <taxon>Viridiplantae</taxon>
        <taxon>Streptophyta</taxon>
        <taxon>Embryophyta</taxon>
        <taxon>Tracheophyta</taxon>
        <taxon>Spermatophyta</taxon>
        <taxon>Magnoliopsida</taxon>
        <taxon>Liliopsida</taxon>
        <taxon>Poales</taxon>
        <taxon>Poaceae</taxon>
        <taxon>BOP clade</taxon>
        <taxon>Oryzoideae</taxon>
        <taxon>Oryzeae</taxon>
        <taxon>Oryzinae</taxon>
        <taxon>Oryza</taxon>
        <taxon>Oryza sativa</taxon>
    </lineage>
</organism>
<reference evidence="3" key="1">
    <citation type="journal article" date="2005" name="Nature">
        <title>The map-based sequence of the rice genome.</title>
        <authorList>
            <consortium name="International rice genome sequencing project (IRGSP)"/>
            <person name="Matsumoto T."/>
            <person name="Wu J."/>
            <person name="Kanamori H."/>
            <person name="Katayose Y."/>
            <person name="Fujisawa M."/>
            <person name="Namiki N."/>
            <person name="Mizuno H."/>
            <person name="Yamamoto K."/>
            <person name="Antonio B.A."/>
            <person name="Baba T."/>
            <person name="Sakata K."/>
            <person name="Nagamura Y."/>
            <person name="Aoki H."/>
            <person name="Arikawa K."/>
            <person name="Arita K."/>
            <person name="Bito T."/>
            <person name="Chiden Y."/>
            <person name="Fujitsuka N."/>
            <person name="Fukunaka R."/>
            <person name="Hamada M."/>
            <person name="Harada C."/>
            <person name="Hayashi A."/>
            <person name="Hijishita S."/>
            <person name="Honda M."/>
            <person name="Hosokawa S."/>
            <person name="Ichikawa Y."/>
            <person name="Idonuma A."/>
            <person name="Iijima M."/>
            <person name="Ikeda M."/>
            <person name="Ikeno M."/>
            <person name="Ito K."/>
            <person name="Ito S."/>
            <person name="Ito T."/>
            <person name="Ito Y."/>
            <person name="Ito Y."/>
            <person name="Iwabuchi A."/>
            <person name="Kamiya K."/>
            <person name="Karasawa W."/>
            <person name="Kurita K."/>
            <person name="Katagiri S."/>
            <person name="Kikuta A."/>
            <person name="Kobayashi H."/>
            <person name="Kobayashi N."/>
            <person name="Machita K."/>
            <person name="Maehara T."/>
            <person name="Masukawa M."/>
            <person name="Mizubayashi T."/>
            <person name="Mukai Y."/>
            <person name="Nagasaki H."/>
            <person name="Nagata Y."/>
            <person name="Naito S."/>
            <person name="Nakashima M."/>
            <person name="Nakama Y."/>
            <person name="Nakamichi Y."/>
            <person name="Nakamura M."/>
            <person name="Meguro A."/>
            <person name="Negishi M."/>
            <person name="Ohta I."/>
            <person name="Ohta T."/>
            <person name="Okamoto M."/>
            <person name="Ono N."/>
            <person name="Saji S."/>
            <person name="Sakaguchi M."/>
            <person name="Sakai K."/>
            <person name="Shibata M."/>
            <person name="Shimokawa T."/>
            <person name="Song J."/>
            <person name="Takazaki Y."/>
            <person name="Terasawa K."/>
            <person name="Tsugane M."/>
            <person name="Tsuji K."/>
            <person name="Ueda S."/>
            <person name="Waki K."/>
            <person name="Yamagata H."/>
            <person name="Yamamoto M."/>
            <person name="Yamamoto S."/>
            <person name="Yamane H."/>
            <person name="Yoshiki S."/>
            <person name="Yoshihara R."/>
            <person name="Yukawa K."/>
            <person name="Zhong H."/>
            <person name="Yano M."/>
            <person name="Yuan Q."/>
            <person name="Ouyang S."/>
            <person name="Liu J."/>
            <person name="Jones K.M."/>
            <person name="Gansberger K."/>
            <person name="Moffat K."/>
            <person name="Hill J."/>
            <person name="Bera J."/>
            <person name="Fadrosh D."/>
            <person name="Jin S."/>
            <person name="Johri S."/>
            <person name="Kim M."/>
            <person name="Overton L."/>
            <person name="Reardon M."/>
            <person name="Tsitrin T."/>
            <person name="Vuong H."/>
            <person name="Weaver B."/>
            <person name="Ciecko A."/>
            <person name="Tallon L."/>
            <person name="Jackson J."/>
            <person name="Pai G."/>
            <person name="Aken S.V."/>
            <person name="Utterback T."/>
            <person name="Reidmuller S."/>
            <person name="Feldblyum T."/>
            <person name="Hsiao J."/>
            <person name="Zismann V."/>
            <person name="Iobst S."/>
            <person name="de Vazeille A.R."/>
            <person name="Buell C.R."/>
            <person name="Ying K."/>
            <person name="Li Y."/>
            <person name="Lu T."/>
            <person name="Huang Y."/>
            <person name="Zhao Q."/>
            <person name="Feng Q."/>
            <person name="Zhang L."/>
            <person name="Zhu J."/>
            <person name="Weng Q."/>
            <person name="Mu J."/>
            <person name="Lu Y."/>
            <person name="Fan D."/>
            <person name="Liu Y."/>
            <person name="Guan J."/>
            <person name="Zhang Y."/>
            <person name="Yu S."/>
            <person name="Liu X."/>
            <person name="Zhang Y."/>
            <person name="Hong G."/>
            <person name="Han B."/>
            <person name="Choisne N."/>
            <person name="Demange N."/>
            <person name="Orjeda G."/>
            <person name="Samain S."/>
            <person name="Cattolico L."/>
            <person name="Pelletier E."/>
            <person name="Couloux A."/>
            <person name="Segurens B."/>
            <person name="Wincker P."/>
            <person name="D'Hont A."/>
            <person name="Scarpelli C."/>
            <person name="Weissenbach J."/>
            <person name="Salanoubat M."/>
            <person name="Quetier F."/>
            <person name="Yu Y."/>
            <person name="Kim H.R."/>
            <person name="Rambo T."/>
            <person name="Currie J."/>
            <person name="Collura K."/>
            <person name="Luo M."/>
            <person name="Yang T."/>
            <person name="Ammiraju J.S.S."/>
            <person name="Engler F."/>
            <person name="Soderlund C."/>
            <person name="Wing R.A."/>
            <person name="Palmer L.E."/>
            <person name="de la Bastide M."/>
            <person name="Spiegel L."/>
            <person name="Nascimento L."/>
            <person name="Zutavern T."/>
            <person name="O'Shaughnessy A."/>
            <person name="Dike S."/>
            <person name="Dedhia N."/>
            <person name="Preston R."/>
            <person name="Balija V."/>
            <person name="McCombie W.R."/>
            <person name="Chow T."/>
            <person name="Chen H."/>
            <person name="Chung M."/>
            <person name="Chen C."/>
            <person name="Shaw J."/>
            <person name="Wu H."/>
            <person name="Hsiao K."/>
            <person name="Chao Y."/>
            <person name="Chu M."/>
            <person name="Cheng C."/>
            <person name="Hour A."/>
            <person name="Lee P."/>
            <person name="Lin S."/>
            <person name="Lin Y."/>
            <person name="Liou J."/>
            <person name="Liu S."/>
            <person name="Hsing Y."/>
            <person name="Raghuvanshi S."/>
            <person name="Mohanty A."/>
            <person name="Bharti A.K."/>
            <person name="Gaur A."/>
            <person name="Gupta V."/>
            <person name="Kumar D."/>
            <person name="Ravi V."/>
            <person name="Vij S."/>
            <person name="Kapur A."/>
            <person name="Khurana P."/>
            <person name="Khurana P."/>
            <person name="Khurana J.P."/>
            <person name="Tyagi A.K."/>
            <person name="Gaikwad K."/>
            <person name="Singh A."/>
            <person name="Dalal V."/>
            <person name="Srivastava S."/>
            <person name="Dixit A."/>
            <person name="Pal A.K."/>
            <person name="Ghazi I.A."/>
            <person name="Yadav M."/>
            <person name="Pandit A."/>
            <person name="Bhargava A."/>
            <person name="Sureshbabu K."/>
            <person name="Batra K."/>
            <person name="Sharma T.R."/>
            <person name="Mohapatra T."/>
            <person name="Singh N.K."/>
            <person name="Messing J."/>
            <person name="Nelson A.B."/>
            <person name="Fuks G."/>
            <person name="Kavchok S."/>
            <person name="Keizer G."/>
            <person name="Linton E."/>
            <person name="Llaca V."/>
            <person name="Song R."/>
            <person name="Tanyolac B."/>
            <person name="Young S."/>
            <person name="Ho-Il K."/>
            <person name="Hahn J.H."/>
            <person name="Sangsakoo G."/>
            <person name="Vanavichit A."/>
            <person name="de Mattos Luiz.A.T."/>
            <person name="Zimmer P.D."/>
            <person name="Malone G."/>
            <person name="Dellagostin O."/>
            <person name="de Oliveira A.C."/>
            <person name="Bevan M."/>
            <person name="Bancroft I."/>
            <person name="Minx P."/>
            <person name="Cordum H."/>
            <person name="Wilson R."/>
            <person name="Cheng Z."/>
            <person name="Jin W."/>
            <person name="Jiang J."/>
            <person name="Leong S.A."/>
            <person name="Iwama H."/>
            <person name="Gojobori T."/>
            <person name="Itoh T."/>
            <person name="Niimura Y."/>
            <person name="Fujii Y."/>
            <person name="Habara T."/>
            <person name="Sakai H."/>
            <person name="Sato Y."/>
            <person name="Wilson G."/>
            <person name="Kumar K."/>
            <person name="McCouch S."/>
            <person name="Juretic N."/>
            <person name="Hoen D."/>
            <person name="Wright S."/>
            <person name="Bruskiewich R."/>
            <person name="Bureau T."/>
            <person name="Miyao A."/>
            <person name="Hirochika H."/>
            <person name="Nishikawa T."/>
            <person name="Kadowaki K."/>
            <person name="Sugiura M."/>
            <person name="Burr B."/>
            <person name="Sasaki T."/>
        </authorList>
    </citation>
    <scope>NUCLEOTIDE SEQUENCE [LARGE SCALE GENOMIC DNA]</scope>
    <source>
        <strain evidence="3">cv. Nipponbare</strain>
    </source>
</reference>
<proteinExistence type="predicted"/>
<reference evidence="3" key="2">
    <citation type="journal article" date="2008" name="Nucleic Acids Res.">
        <title>The rice annotation project database (RAP-DB): 2008 update.</title>
        <authorList>
            <consortium name="The rice annotation project (RAP)"/>
        </authorList>
    </citation>
    <scope>GENOME REANNOTATION</scope>
    <source>
        <strain evidence="3">cv. Nipponbare</strain>
    </source>
</reference>
<dbReference type="Proteomes" id="UP000000763">
    <property type="component" value="Chromosome 3"/>
</dbReference>
<evidence type="ECO:0000313" key="3">
    <source>
        <dbReference type="Proteomes" id="UP000000763"/>
    </source>
</evidence>
<dbReference type="AlphaFoldDB" id="Q10J27"/>
<feature type="region of interest" description="Disordered" evidence="1">
    <location>
        <begin position="214"/>
        <end position="243"/>
    </location>
</feature>